<dbReference type="RefSeq" id="WP_095072214.1">
    <property type="nucleotide sequence ID" value="NZ_LT899436.1"/>
</dbReference>
<dbReference type="EMBL" id="LT899436">
    <property type="protein sequence ID" value="SNR15998.1"/>
    <property type="molecule type" value="Genomic_DNA"/>
</dbReference>
<dbReference type="OrthoDB" id="11637at104267"/>
<gene>
    <name evidence="1" type="ORF">TJEJU_2313</name>
</gene>
<dbReference type="AlphaFoldDB" id="A0A238UBP6"/>
<reference evidence="1 2" key="1">
    <citation type="submission" date="2017-07" db="EMBL/GenBank/DDBJ databases">
        <authorList>
            <person name="Sun Z.S."/>
            <person name="Albrecht U."/>
            <person name="Echele G."/>
            <person name="Lee C.C."/>
        </authorList>
    </citation>
    <scope>NUCLEOTIDE SEQUENCE [LARGE SCALE GENOMIC DNA]</scope>
    <source>
        <strain evidence="2">type strain: KCTC 22618</strain>
    </source>
</reference>
<evidence type="ECO:0000313" key="1">
    <source>
        <dbReference type="EMBL" id="SNR15998.1"/>
    </source>
</evidence>
<accession>A0A238UBP6</accession>
<organism evidence="1 2">
    <name type="scientific">Tenacibaculum jejuense</name>
    <dbReference type="NCBI Taxonomy" id="584609"/>
    <lineage>
        <taxon>Bacteria</taxon>
        <taxon>Pseudomonadati</taxon>
        <taxon>Bacteroidota</taxon>
        <taxon>Flavobacteriia</taxon>
        <taxon>Flavobacteriales</taxon>
        <taxon>Flavobacteriaceae</taxon>
        <taxon>Tenacibaculum</taxon>
    </lineage>
</organism>
<sequence>MKKIEQKFHRKTCYLCNAYVTTNGKCTKCSGEYRKSKPKCIIDEKKVSTTDDINNFIRKSVNIFFEQDNYKTEILGANIVKELLHMLKVSDDTIEYNILIALRLCGVEIWARNNLNHRYEFRLPGEDNFQTLIDLDANKVVELESFKEGDKLDSSYLSCFPEILNSLSIRVFLNKEDFEYRFYNVVDYIQKNTSEYRIGFYENVNSNIFKKVNYDDCRFLTKEEKQNLKHYTFNIDNVSFSIIAEGFVKEKGFHEIYREDDKKLNLLK</sequence>
<dbReference type="Proteomes" id="UP000215214">
    <property type="component" value="Chromosome TJEJU"/>
</dbReference>
<evidence type="ECO:0000313" key="2">
    <source>
        <dbReference type="Proteomes" id="UP000215214"/>
    </source>
</evidence>
<proteinExistence type="predicted"/>
<dbReference type="KEGG" id="tje:TJEJU_2313"/>
<keyword evidence="2" id="KW-1185">Reference proteome</keyword>
<protein>
    <submittedName>
        <fullName evidence="1">Uncharacterized protein</fullName>
    </submittedName>
</protein>
<name>A0A238UBP6_9FLAO</name>